<dbReference type="GO" id="GO:0016567">
    <property type="term" value="P:protein ubiquitination"/>
    <property type="evidence" value="ECO:0007669"/>
    <property type="project" value="TreeGrafter"/>
</dbReference>
<dbReference type="GO" id="GO:0005634">
    <property type="term" value="C:nucleus"/>
    <property type="evidence" value="ECO:0007669"/>
    <property type="project" value="TreeGrafter"/>
</dbReference>
<organism evidence="1 2">
    <name type="scientific">Paraglomus occultum</name>
    <dbReference type="NCBI Taxonomy" id="144539"/>
    <lineage>
        <taxon>Eukaryota</taxon>
        <taxon>Fungi</taxon>
        <taxon>Fungi incertae sedis</taxon>
        <taxon>Mucoromycota</taxon>
        <taxon>Glomeromycotina</taxon>
        <taxon>Glomeromycetes</taxon>
        <taxon>Paraglomerales</taxon>
        <taxon>Paraglomeraceae</taxon>
        <taxon>Paraglomus</taxon>
    </lineage>
</organism>
<dbReference type="OrthoDB" id="18339at2759"/>
<accession>A0A9N9GAX9</accession>
<evidence type="ECO:0000313" key="1">
    <source>
        <dbReference type="EMBL" id="CAG8589643.1"/>
    </source>
</evidence>
<dbReference type="GO" id="GO:0031625">
    <property type="term" value="F:ubiquitin protein ligase binding"/>
    <property type="evidence" value="ECO:0007669"/>
    <property type="project" value="TreeGrafter"/>
</dbReference>
<dbReference type="AlphaFoldDB" id="A0A9N9GAX9"/>
<dbReference type="GO" id="GO:0032436">
    <property type="term" value="P:positive regulation of proteasomal ubiquitin-dependent protein catabolic process"/>
    <property type="evidence" value="ECO:0007669"/>
    <property type="project" value="TreeGrafter"/>
</dbReference>
<gene>
    <name evidence="1" type="ORF">POCULU_LOCUS6906</name>
</gene>
<proteinExistence type="predicted"/>
<dbReference type="GO" id="GO:0031461">
    <property type="term" value="C:cullin-RING ubiquitin ligase complex"/>
    <property type="evidence" value="ECO:0007669"/>
    <property type="project" value="TreeGrafter"/>
</dbReference>
<protein>
    <submittedName>
        <fullName evidence="1">1865_t:CDS:1</fullName>
    </submittedName>
</protein>
<dbReference type="GO" id="GO:1990756">
    <property type="term" value="F:ubiquitin-like ligase-substrate adaptor activity"/>
    <property type="evidence" value="ECO:0007669"/>
    <property type="project" value="TreeGrafter"/>
</dbReference>
<reference evidence="1" key="1">
    <citation type="submission" date="2021-06" db="EMBL/GenBank/DDBJ databases">
        <authorList>
            <person name="Kallberg Y."/>
            <person name="Tangrot J."/>
            <person name="Rosling A."/>
        </authorList>
    </citation>
    <scope>NUCLEOTIDE SEQUENCE</scope>
    <source>
        <strain evidence="1">IA702</strain>
    </source>
</reference>
<dbReference type="PANTHER" id="PTHR13374">
    <property type="entry name" value="DET1 HOMOLOG DE-ETIOLATED-1 HOMOLOG"/>
    <property type="match status" value="1"/>
</dbReference>
<sequence>MEYRGIRRKNILFALFDREVKQRRIGPHNSTDRGFYKYCYPNQSIFDVCLPDIWIRRFTPDGKYLICFTKCLKGFQLYYFKETILEKETEAYNEVNCTNAYPYPDIKFLSLDESASLFKDFCLVTTNAKYVSIEMVNLLNPVLLINMLSQMILATANSDRENEPVVENRPGKLKYNLNTENYHFYVIEIETGVIKDKIVYENDRIYANHHNGVSMMGNLFAVLSVQYQTIYINVLRDDGRIIKLRNVGYYAFEDDELTIAKHEKMEEKFQANRNNAIKKVFGRPCENNIEAKTNEDNAPCIQSTSPSGFYLSACNNNRDDQVVPTIELGQTQKQQRNVNRSRGFLVPSTEDATPLIGGIKHRVLSYLYRLAFNKTDRSICVEHFYRTFPQLELLTMWRMQFIDESHFLIKFACPDCVIGRHSETVGHPCLFAVYNYQTTEVVAVYDNASKEFLDIFKDYCDHLRFVAFNQPFHYDANCSNNLYAREYWNKYKHSLKQRLGGEIPARRRLLSVLPYGPQTYSETPFFDISLFAYDEKFHLSSSNDLTARFFSQHTRERRFTLSFGSPEAHDLKARRCLNIIAHPSYPFIISIQYTLMRPSVVNFHVRAS</sequence>
<dbReference type="Proteomes" id="UP000789572">
    <property type="component" value="Unassembled WGS sequence"/>
</dbReference>
<dbReference type="PANTHER" id="PTHR13374:SF3">
    <property type="entry name" value="DET1 HOMOLOG"/>
    <property type="match status" value="1"/>
</dbReference>
<name>A0A9N9GAX9_9GLOM</name>
<keyword evidence="2" id="KW-1185">Reference proteome</keyword>
<comment type="caution">
    <text evidence="1">The sequence shown here is derived from an EMBL/GenBank/DDBJ whole genome shotgun (WGS) entry which is preliminary data.</text>
</comment>
<dbReference type="Pfam" id="PF09737">
    <property type="entry name" value="Det1"/>
    <property type="match status" value="2"/>
</dbReference>
<dbReference type="EMBL" id="CAJVPJ010001399">
    <property type="protein sequence ID" value="CAG8589643.1"/>
    <property type="molecule type" value="Genomic_DNA"/>
</dbReference>
<dbReference type="InterPro" id="IPR019138">
    <property type="entry name" value="De-etiolated_protein_1_Det1"/>
</dbReference>
<evidence type="ECO:0000313" key="2">
    <source>
        <dbReference type="Proteomes" id="UP000789572"/>
    </source>
</evidence>